<accession>A0ABT7U7N9</accession>
<gene>
    <name evidence="1" type="ORF">QUW02_11420</name>
</gene>
<dbReference type="EMBL" id="JAUDCF010000034">
    <property type="protein sequence ID" value="MDM8146520.1"/>
    <property type="molecule type" value="Genomic_DNA"/>
</dbReference>
<reference evidence="2" key="1">
    <citation type="submission" date="2023-07" db="EMBL/GenBank/DDBJ databases">
        <title>Identification and characterization of horizontal gene transfer across gut microbiota members of farm animals based on homology search.</title>
        <authorList>
            <person name="Schwarzerova J."/>
            <person name="Nykrynova M."/>
            <person name="Jureckova K."/>
            <person name="Cejkova D."/>
            <person name="Rychlik I."/>
        </authorList>
    </citation>
    <scope>NUCLEOTIDE SEQUENCE [LARGE SCALE GENOMIC DNA]</scope>
    <source>
        <strain evidence="2">ET4</strain>
    </source>
</reference>
<dbReference type="Proteomes" id="UP001228403">
    <property type="component" value="Unassembled WGS sequence"/>
</dbReference>
<evidence type="ECO:0000313" key="1">
    <source>
        <dbReference type="EMBL" id="MDM8146520.1"/>
    </source>
</evidence>
<keyword evidence="2" id="KW-1185">Reference proteome</keyword>
<name>A0ABT7U7N9_9BACE</name>
<organism evidence="1 2">
    <name type="scientific">Bacteroides eggerthii</name>
    <dbReference type="NCBI Taxonomy" id="28111"/>
    <lineage>
        <taxon>Bacteria</taxon>
        <taxon>Pseudomonadati</taxon>
        <taxon>Bacteroidota</taxon>
        <taxon>Bacteroidia</taxon>
        <taxon>Bacteroidales</taxon>
        <taxon>Bacteroidaceae</taxon>
        <taxon>Bacteroides</taxon>
    </lineage>
</organism>
<sequence length="250" mass="29954">MKRIRTDTHMKFRDGYLCSYEDLEQLPVEILEDIIIRIYRDDYLNRDAKQELLKDYLEERKHKLDKAFRYTDDNLKRLREMNNLIEQQSIEAIRTAYRIYQDELAEKAARPDTYTDMEIKPILKVPADIYYQENPDCVFTEKEERIWDVLCSPHNRDYRTFGMLSTVTDFCTSRPEADCEAVIRECVYGCMGEEEFTSWGDVMCLDREKVKDILIVRPFHNIYDFCGFAMTDLLKVQKFHLEIELTDEIL</sequence>
<comment type="caution">
    <text evidence="1">The sequence shown here is derived from an EMBL/GenBank/DDBJ whole genome shotgun (WGS) entry which is preliminary data.</text>
</comment>
<evidence type="ECO:0000313" key="2">
    <source>
        <dbReference type="Proteomes" id="UP001228403"/>
    </source>
</evidence>
<protein>
    <submittedName>
        <fullName evidence="1">Uncharacterized protein</fullName>
    </submittedName>
</protein>
<proteinExistence type="predicted"/>